<evidence type="ECO:0000313" key="1">
    <source>
        <dbReference type="EMBL" id="HIS93643.1"/>
    </source>
</evidence>
<dbReference type="Gene3D" id="3.20.20.80">
    <property type="entry name" value="Glycosidases"/>
    <property type="match status" value="1"/>
</dbReference>
<protein>
    <submittedName>
        <fullName evidence="1">Uncharacterized protein</fullName>
    </submittedName>
</protein>
<dbReference type="SUPFAM" id="SSF51445">
    <property type="entry name" value="(Trans)glycosidases"/>
    <property type="match status" value="1"/>
</dbReference>
<reference evidence="1" key="2">
    <citation type="journal article" date="2021" name="PeerJ">
        <title>Extensive microbial diversity within the chicken gut microbiome revealed by metagenomics and culture.</title>
        <authorList>
            <person name="Gilroy R."/>
            <person name="Ravi A."/>
            <person name="Getino M."/>
            <person name="Pursley I."/>
            <person name="Horton D.L."/>
            <person name="Alikhan N.F."/>
            <person name="Baker D."/>
            <person name="Gharbi K."/>
            <person name="Hall N."/>
            <person name="Watson M."/>
            <person name="Adriaenssens E.M."/>
            <person name="Foster-Nyarko E."/>
            <person name="Jarju S."/>
            <person name="Secka A."/>
            <person name="Antonio M."/>
            <person name="Oren A."/>
            <person name="Chaudhuri R.R."/>
            <person name="La Ragione R."/>
            <person name="Hildebrand F."/>
            <person name="Pallen M.J."/>
        </authorList>
    </citation>
    <scope>NUCLEOTIDE SEQUENCE</scope>
    <source>
        <strain evidence="1">13766</strain>
    </source>
</reference>
<name>A0A9D1K860_9FIRM</name>
<evidence type="ECO:0000313" key="2">
    <source>
        <dbReference type="Proteomes" id="UP000824140"/>
    </source>
</evidence>
<gene>
    <name evidence="1" type="ORF">IAA84_11575</name>
</gene>
<proteinExistence type="predicted"/>
<dbReference type="InterPro" id="IPR017853">
    <property type="entry name" value="GH"/>
</dbReference>
<accession>A0A9D1K860</accession>
<dbReference type="EMBL" id="DVJN01000221">
    <property type="protein sequence ID" value="HIS93643.1"/>
    <property type="molecule type" value="Genomic_DNA"/>
</dbReference>
<comment type="caution">
    <text evidence="1">The sequence shown here is derived from an EMBL/GenBank/DDBJ whole genome shotgun (WGS) entry which is preliminary data.</text>
</comment>
<dbReference type="Proteomes" id="UP000824140">
    <property type="component" value="Unassembled WGS sequence"/>
</dbReference>
<dbReference type="AlphaFoldDB" id="A0A9D1K860"/>
<sequence>MKKFLCAVVLLACGLMVLGYAVFYRGFYVNFAFGGERAVTADFRAEGKTLLARNSAGEWQPLTIRGVELSSAVPGHHITDYAAGEETYYRWLTQISEMGANTVRIPTIYDAAFYNAFYRFNTESGRTLYLLQGLSVTDHANNSLDDAYADEFYGTLREDSLAAIDVIHGHRILMGGDGKGGGTYWRDVSPWVLGFLIGNEWDAGTVAYTDHAPANPTSFDGAYFATTPEASAFETLLARLMDGMAAYEAEKYGQQRLLAFINDPLNDPFAYETFYARQLGKYSRIDAEYIRPTEAFASGYFAAYSVSASFPDFSQYLSAGQRSALSEALAELDTERFGDGYVQLLNAYHTMPVLVASYGFSTARGAVSTEGPMNEQEQGERLVAAYEDFLSAGCAGAVVSTWQDVWTRRTWNTSYAVDVYESHRWHDLQSAGQSSGLLAFAPGSEASACVVDGDGSEWTEADVVWQADGLSLSVRQDAEGLYLLVRGEGVSPQAALYVPIDVTPLSGAAQSAQPSLRFARGADFLLCLSGAEDSRLLVQARYEALRENYLASTSGEDPFASPPAAGSSLFVPIGMVTERTGVLTEEEAAQAEGAPLLPVYETGRLRQGTLDPADVAYDSLADFCYGDGLVEVRLPWQLLNFYSPAGAQVHADYYQHYGVEPLRIESIYLGVGLGETAEEISMSAYKLETWQQPTYRERLKAAYWMLQESWGGGDAD</sequence>
<organism evidence="1 2">
    <name type="scientific">Candidatus Alectryocaccomicrobium excrementavium</name>
    <dbReference type="NCBI Taxonomy" id="2840668"/>
    <lineage>
        <taxon>Bacteria</taxon>
        <taxon>Bacillati</taxon>
        <taxon>Bacillota</taxon>
        <taxon>Clostridia</taxon>
        <taxon>Candidatus Alectryocaccomicrobium</taxon>
    </lineage>
</organism>
<reference evidence="1" key="1">
    <citation type="submission" date="2020-10" db="EMBL/GenBank/DDBJ databases">
        <authorList>
            <person name="Gilroy R."/>
        </authorList>
    </citation>
    <scope>NUCLEOTIDE SEQUENCE</scope>
    <source>
        <strain evidence="1">13766</strain>
    </source>
</reference>